<dbReference type="EMBL" id="CAEZTU010000023">
    <property type="protein sequence ID" value="CAB4577747.1"/>
    <property type="molecule type" value="Genomic_DNA"/>
</dbReference>
<dbReference type="Pfam" id="PF00583">
    <property type="entry name" value="Acetyltransf_1"/>
    <property type="match status" value="1"/>
</dbReference>
<reference evidence="2" key="1">
    <citation type="submission" date="2020-05" db="EMBL/GenBank/DDBJ databases">
        <authorList>
            <person name="Chiriac C."/>
            <person name="Salcher M."/>
            <person name="Ghai R."/>
            <person name="Kavagutti S V."/>
        </authorList>
    </citation>
    <scope>NUCLEOTIDE SEQUENCE</scope>
</reference>
<dbReference type="Gene3D" id="3.40.630.30">
    <property type="match status" value="1"/>
</dbReference>
<name>A0A6J6ENY3_9ZZZZ</name>
<dbReference type="AlphaFoldDB" id="A0A6J6ENY3"/>
<dbReference type="InterPro" id="IPR025289">
    <property type="entry name" value="DUF4081"/>
</dbReference>
<proteinExistence type="predicted"/>
<dbReference type="InterPro" id="IPR000182">
    <property type="entry name" value="GNAT_dom"/>
</dbReference>
<dbReference type="PROSITE" id="PS51186">
    <property type="entry name" value="GNAT"/>
    <property type="match status" value="1"/>
</dbReference>
<dbReference type="SUPFAM" id="SSF55729">
    <property type="entry name" value="Acyl-CoA N-acyltransferases (Nat)"/>
    <property type="match status" value="1"/>
</dbReference>
<dbReference type="InterPro" id="IPR016794">
    <property type="entry name" value="UCP21603_acetyltransf"/>
</dbReference>
<accession>A0A6J6ENY3</accession>
<dbReference type="PIRSF" id="PIRSF021603">
    <property type="entry name" value="UCP21603_acetyltransf"/>
    <property type="match status" value="1"/>
</dbReference>
<organism evidence="2">
    <name type="scientific">freshwater metagenome</name>
    <dbReference type="NCBI Taxonomy" id="449393"/>
    <lineage>
        <taxon>unclassified sequences</taxon>
        <taxon>metagenomes</taxon>
        <taxon>ecological metagenomes</taxon>
    </lineage>
</organism>
<feature type="domain" description="N-acetyltransferase" evidence="1">
    <location>
        <begin position="135"/>
        <end position="271"/>
    </location>
</feature>
<gene>
    <name evidence="2" type="ORF">UFOPK1740_00679</name>
</gene>
<dbReference type="GO" id="GO:0016747">
    <property type="term" value="F:acyltransferase activity, transferring groups other than amino-acyl groups"/>
    <property type="evidence" value="ECO:0007669"/>
    <property type="project" value="InterPro"/>
</dbReference>
<dbReference type="Pfam" id="PF13312">
    <property type="entry name" value="DUF4081"/>
    <property type="match status" value="1"/>
</dbReference>
<evidence type="ECO:0000259" key="1">
    <source>
        <dbReference type="PROSITE" id="PS51186"/>
    </source>
</evidence>
<protein>
    <submittedName>
        <fullName evidence="2">Unannotated protein</fullName>
    </submittedName>
</protein>
<sequence length="271" mass="30504">MLRTDIDQVRSIALKDPVSNCFFLSKLEDLQHNLWSTQNEVSVFENNSVIESALYNGANIVPLGTNADSRVAFAQYLLDSPRRASSIVGDRQEVLDLWNLIKPFWHKPREIRENQPLLVIDDAPLLAPDPLVKPAVIRDLDLLLPACVSMFTEEVGVSPVLGSSEQIYRARIAEVIQQRKMFARIDQSQVTFKAEIGVSTQQVCQVQGVWVPPQLRGRNYGKAGMAAVVDLTRKNFAPRVSLYVNDYNERARAVYKSVGFQEHSTFATVLF</sequence>
<evidence type="ECO:0000313" key="2">
    <source>
        <dbReference type="EMBL" id="CAB4577747.1"/>
    </source>
</evidence>
<dbReference type="InterPro" id="IPR016181">
    <property type="entry name" value="Acyl_CoA_acyltransferase"/>
</dbReference>